<keyword evidence="2" id="KW-1185">Reference proteome</keyword>
<name>A0A9W7IIW2_HIBTR</name>
<reference evidence="1" key="1">
    <citation type="submission" date="2023-05" db="EMBL/GenBank/DDBJ databases">
        <title>Genome and transcriptome analyses reveal genes involved in the formation of fine ridges on petal epidermal cells in Hibiscus trionum.</title>
        <authorList>
            <person name="Koshimizu S."/>
            <person name="Masuda S."/>
            <person name="Ishii T."/>
            <person name="Shirasu K."/>
            <person name="Hoshino A."/>
            <person name="Arita M."/>
        </authorList>
    </citation>
    <scope>NUCLEOTIDE SEQUENCE</scope>
    <source>
        <strain evidence="1">Hamamatsu line</strain>
    </source>
</reference>
<gene>
    <name evidence="1" type="ORF">HRI_003171100</name>
</gene>
<sequence length="161" mass="18952">MQGLYNTTFKNLNRSQAQNTRLEVRIAELDWSFQEYRNQNGFLELQVSQYENMTLRAQINTLETTVQDYLGRLVVLKGSRERGDDYWQRRLRDATRMIQDRDDYNTTLMVQVQEVARHVRDLAVEAEALRSFVALEMDKTPRFLQLLEAIEELGVRAGAYL</sequence>
<accession>A0A9W7IIW2</accession>
<dbReference type="EMBL" id="BSYR01000026">
    <property type="protein sequence ID" value="GMI95018.1"/>
    <property type="molecule type" value="Genomic_DNA"/>
</dbReference>
<evidence type="ECO:0000313" key="2">
    <source>
        <dbReference type="Proteomes" id="UP001165190"/>
    </source>
</evidence>
<dbReference type="Proteomes" id="UP001165190">
    <property type="component" value="Unassembled WGS sequence"/>
</dbReference>
<proteinExistence type="predicted"/>
<organism evidence="1 2">
    <name type="scientific">Hibiscus trionum</name>
    <name type="common">Flower of an hour</name>
    <dbReference type="NCBI Taxonomy" id="183268"/>
    <lineage>
        <taxon>Eukaryota</taxon>
        <taxon>Viridiplantae</taxon>
        <taxon>Streptophyta</taxon>
        <taxon>Embryophyta</taxon>
        <taxon>Tracheophyta</taxon>
        <taxon>Spermatophyta</taxon>
        <taxon>Magnoliopsida</taxon>
        <taxon>eudicotyledons</taxon>
        <taxon>Gunneridae</taxon>
        <taxon>Pentapetalae</taxon>
        <taxon>rosids</taxon>
        <taxon>malvids</taxon>
        <taxon>Malvales</taxon>
        <taxon>Malvaceae</taxon>
        <taxon>Malvoideae</taxon>
        <taxon>Hibiscus</taxon>
    </lineage>
</organism>
<comment type="caution">
    <text evidence="1">The sequence shown here is derived from an EMBL/GenBank/DDBJ whole genome shotgun (WGS) entry which is preliminary data.</text>
</comment>
<dbReference type="AlphaFoldDB" id="A0A9W7IIW2"/>
<protein>
    <submittedName>
        <fullName evidence="1">Uncharacterized protein</fullName>
    </submittedName>
</protein>
<evidence type="ECO:0000313" key="1">
    <source>
        <dbReference type="EMBL" id="GMI95018.1"/>
    </source>
</evidence>